<keyword evidence="2" id="KW-1185">Reference proteome</keyword>
<accession>N1PHA6</accession>
<dbReference type="HOGENOM" id="CLU_2793951_0_0_1"/>
<protein>
    <submittedName>
        <fullName evidence="1">Uncharacterized protein</fullName>
    </submittedName>
</protein>
<name>N1PHA6_DOTSN</name>
<reference evidence="1 2" key="2">
    <citation type="journal article" date="2012" name="PLoS Pathog.">
        <title>Diverse lifestyles and strategies of plant pathogenesis encoded in the genomes of eighteen Dothideomycetes fungi.</title>
        <authorList>
            <person name="Ohm R.A."/>
            <person name="Feau N."/>
            <person name="Henrissat B."/>
            <person name="Schoch C.L."/>
            <person name="Horwitz B.A."/>
            <person name="Barry K.W."/>
            <person name="Condon B.J."/>
            <person name="Copeland A.C."/>
            <person name="Dhillon B."/>
            <person name="Glaser F."/>
            <person name="Hesse C.N."/>
            <person name="Kosti I."/>
            <person name="LaButti K."/>
            <person name="Lindquist E.A."/>
            <person name="Lucas S."/>
            <person name="Salamov A.A."/>
            <person name="Bradshaw R.E."/>
            <person name="Ciuffetti L."/>
            <person name="Hamelin R.C."/>
            <person name="Kema G.H.J."/>
            <person name="Lawrence C."/>
            <person name="Scott J.A."/>
            <person name="Spatafora J.W."/>
            <person name="Turgeon B.G."/>
            <person name="de Wit P.J.G.M."/>
            <person name="Zhong S."/>
            <person name="Goodwin S.B."/>
            <person name="Grigoriev I.V."/>
        </authorList>
    </citation>
    <scope>NUCLEOTIDE SEQUENCE [LARGE SCALE GENOMIC DNA]</scope>
    <source>
        <strain evidence="2">NZE10 / CBS 128990</strain>
    </source>
</reference>
<gene>
    <name evidence="1" type="ORF">DOTSEDRAFT_74481</name>
</gene>
<evidence type="ECO:0000313" key="1">
    <source>
        <dbReference type="EMBL" id="EME40940.1"/>
    </source>
</evidence>
<dbReference type="Proteomes" id="UP000016933">
    <property type="component" value="Unassembled WGS sequence"/>
</dbReference>
<sequence>MAIMDERRGFCVGVGRGGDCWIVDCQRGRGFVLGKVDMPGELEQNWQKSNEQQRQVDVVFSCRAPGQK</sequence>
<evidence type="ECO:0000313" key="2">
    <source>
        <dbReference type="Proteomes" id="UP000016933"/>
    </source>
</evidence>
<dbReference type="AlphaFoldDB" id="N1PHA6"/>
<reference evidence="2" key="1">
    <citation type="journal article" date="2012" name="PLoS Genet.">
        <title>The genomes of the fungal plant pathogens Cladosporium fulvum and Dothistroma septosporum reveal adaptation to different hosts and lifestyles but also signatures of common ancestry.</title>
        <authorList>
            <person name="de Wit P.J.G.M."/>
            <person name="van der Burgt A."/>
            <person name="Oekmen B."/>
            <person name="Stergiopoulos I."/>
            <person name="Abd-Elsalam K.A."/>
            <person name="Aerts A.L."/>
            <person name="Bahkali A.H."/>
            <person name="Beenen H.G."/>
            <person name="Chettri P."/>
            <person name="Cox M.P."/>
            <person name="Datema E."/>
            <person name="de Vries R.P."/>
            <person name="Dhillon B."/>
            <person name="Ganley A.R."/>
            <person name="Griffiths S.A."/>
            <person name="Guo Y."/>
            <person name="Hamelin R.C."/>
            <person name="Henrissat B."/>
            <person name="Kabir M.S."/>
            <person name="Jashni M.K."/>
            <person name="Kema G."/>
            <person name="Klaubauf S."/>
            <person name="Lapidus A."/>
            <person name="Levasseur A."/>
            <person name="Lindquist E."/>
            <person name="Mehrabi R."/>
            <person name="Ohm R.A."/>
            <person name="Owen T.J."/>
            <person name="Salamov A."/>
            <person name="Schwelm A."/>
            <person name="Schijlen E."/>
            <person name="Sun H."/>
            <person name="van den Burg H.A."/>
            <person name="van Ham R.C.H.J."/>
            <person name="Zhang S."/>
            <person name="Goodwin S.B."/>
            <person name="Grigoriev I.V."/>
            <person name="Collemare J."/>
            <person name="Bradshaw R.E."/>
        </authorList>
    </citation>
    <scope>NUCLEOTIDE SEQUENCE [LARGE SCALE GENOMIC DNA]</scope>
    <source>
        <strain evidence="2">NZE10 / CBS 128990</strain>
    </source>
</reference>
<organism evidence="1 2">
    <name type="scientific">Dothistroma septosporum (strain NZE10 / CBS 128990)</name>
    <name type="common">Red band needle blight fungus</name>
    <name type="synonym">Mycosphaerella pini</name>
    <dbReference type="NCBI Taxonomy" id="675120"/>
    <lineage>
        <taxon>Eukaryota</taxon>
        <taxon>Fungi</taxon>
        <taxon>Dikarya</taxon>
        <taxon>Ascomycota</taxon>
        <taxon>Pezizomycotina</taxon>
        <taxon>Dothideomycetes</taxon>
        <taxon>Dothideomycetidae</taxon>
        <taxon>Mycosphaerellales</taxon>
        <taxon>Mycosphaerellaceae</taxon>
        <taxon>Dothistroma</taxon>
    </lineage>
</organism>
<dbReference type="EMBL" id="KB446543">
    <property type="protein sequence ID" value="EME40940.1"/>
    <property type="molecule type" value="Genomic_DNA"/>
</dbReference>
<proteinExistence type="predicted"/>